<reference evidence="3" key="1">
    <citation type="submission" date="2016-10" db="EMBL/GenBank/DDBJ databases">
        <authorList>
            <person name="Varghese N."/>
            <person name="Submissions S."/>
        </authorList>
    </citation>
    <scope>NUCLEOTIDE SEQUENCE [LARGE SCALE GENOMIC DNA]</scope>
    <source>
        <strain evidence="3">JCM 21621</strain>
    </source>
</reference>
<protein>
    <submittedName>
        <fullName evidence="2">Uncharacterized protein</fullName>
    </submittedName>
</protein>
<dbReference type="AlphaFoldDB" id="A0A1H0BW54"/>
<evidence type="ECO:0000256" key="1">
    <source>
        <dbReference type="SAM" id="SignalP"/>
    </source>
</evidence>
<sequence>MNSKPLLITLLLASSFIAGAAHAAAQSDTSKVKTTVEFCEAGETQSSKFIASADTFVLSCDCDCTAQENRIWIIPNRSRQTYQLDASKAVSTLELKGIAAIPDTFGPVPLCEKPQEGGNGITILTKMPSTGGASPYCYAAEPFIEKSIAPCESAQCKKVLASLGRL</sequence>
<dbReference type="OrthoDB" id="6906886at2"/>
<dbReference type="EMBL" id="FNIJ01000003">
    <property type="protein sequence ID" value="SDN49892.1"/>
    <property type="molecule type" value="Genomic_DNA"/>
</dbReference>
<feature type="signal peptide" evidence="1">
    <location>
        <begin position="1"/>
        <end position="23"/>
    </location>
</feature>
<accession>A0A1H0BW54</accession>
<gene>
    <name evidence="2" type="ORF">SAMN05216193_103218</name>
</gene>
<dbReference type="RefSeq" id="WP_084311525.1">
    <property type="nucleotide sequence ID" value="NZ_FNIJ01000003.1"/>
</dbReference>
<feature type="chain" id="PRO_5017329420" evidence="1">
    <location>
        <begin position="24"/>
        <end position="166"/>
    </location>
</feature>
<evidence type="ECO:0000313" key="3">
    <source>
        <dbReference type="Proteomes" id="UP000242957"/>
    </source>
</evidence>
<proteinExistence type="predicted"/>
<dbReference type="Proteomes" id="UP000242957">
    <property type="component" value="Unassembled WGS sequence"/>
</dbReference>
<keyword evidence="3" id="KW-1185">Reference proteome</keyword>
<keyword evidence="1" id="KW-0732">Signal</keyword>
<name>A0A1H0BW54_9PSED</name>
<dbReference type="STRING" id="198616.SAMN05216193_103218"/>
<evidence type="ECO:0000313" key="2">
    <source>
        <dbReference type="EMBL" id="SDN49892.1"/>
    </source>
</evidence>
<organism evidence="2 3">
    <name type="scientific">Pseudomonas jinjuensis</name>
    <dbReference type="NCBI Taxonomy" id="198616"/>
    <lineage>
        <taxon>Bacteria</taxon>
        <taxon>Pseudomonadati</taxon>
        <taxon>Pseudomonadota</taxon>
        <taxon>Gammaproteobacteria</taxon>
        <taxon>Pseudomonadales</taxon>
        <taxon>Pseudomonadaceae</taxon>
        <taxon>Pseudomonas</taxon>
    </lineage>
</organism>